<organism evidence="8 9">
    <name type="scientific">Mariprofundus ferrinatatus</name>
    <dbReference type="NCBI Taxonomy" id="1921087"/>
    <lineage>
        <taxon>Bacteria</taxon>
        <taxon>Pseudomonadati</taxon>
        <taxon>Pseudomonadota</taxon>
        <taxon>Candidatius Mariprofundia</taxon>
        <taxon>Mariprofundales</taxon>
        <taxon>Mariprofundaceae</taxon>
        <taxon>Mariprofundus</taxon>
    </lineage>
</organism>
<accession>A0A2K8L727</accession>
<dbReference type="GO" id="GO:0003735">
    <property type="term" value="F:structural constituent of ribosome"/>
    <property type="evidence" value="ECO:0007669"/>
    <property type="project" value="InterPro"/>
</dbReference>
<dbReference type="PANTHER" id="PTHR21349:SF0">
    <property type="entry name" value="LARGE RIBOSOMAL SUBUNIT PROTEIN BL21M"/>
    <property type="match status" value="1"/>
</dbReference>
<evidence type="ECO:0000256" key="2">
    <source>
        <dbReference type="ARBA" id="ARBA00022730"/>
    </source>
</evidence>
<evidence type="ECO:0000256" key="3">
    <source>
        <dbReference type="ARBA" id="ARBA00022884"/>
    </source>
</evidence>
<dbReference type="Proteomes" id="UP000231637">
    <property type="component" value="Chromosome"/>
</dbReference>
<protein>
    <recommendedName>
        <fullName evidence="6">Large ribosomal subunit protein bL21</fullName>
    </recommendedName>
</protein>
<dbReference type="GO" id="GO:0005840">
    <property type="term" value="C:ribosome"/>
    <property type="evidence" value="ECO:0007669"/>
    <property type="project" value="UniProtKB-KW"/>
</dbReference>
<reference evidence="8 9" key="1">
    <citation type="submission" date="2016-12" db="EMBL/GenBank/DDBJ databases">
        <title>Isolation and genomic insights into novel planktonic Zetaproteobacteria from stratified waters of the Chesapeake Bay.</title>
        <authorList>
            <person name="McAllister S.M."/>
            <person name="Kato S."/>
            <person name="Chan C.S."/>
            <person name="Chiu B.K."/>
            <person name="Field E.K."/>
        </authorList>
    </citation>
    <scope>NUCLEOTIDE SEQUENCE [LARGE SCALE GENOMIC DNA]</scope>
    <source>
        <strain evidence="8 9">CP-8</strain>
    </source>
</reference>
<proteinExistence type="inferred from homology"/>
<dbReference type="InterPro" id="IPR018258">
    <property type="entry name" value="Ribosomal_bL21_CS"/>
</dbReference>
<dbReference type="InterPro" id="IPR036164">
    <property type="entry name" value="bL21-like_sf"/>
</dbReference>
<dbReference type="GO" id="GO:0005737">
    <property type="term" value="C:cytoplasm"/>
    <property type="evidence" value="ECO:0007669"/>
    <property type="project" value="UniProtKB-ARBA"/>
</dbReference>
<evidence type="ECO:0000256" key="4">
    <source>
        <dbReference type="ARBA" id="ARBA00022980"/>
    </source>
</evidence>
<dbReference type="SUPFAM" id="SSF141091">
    <property type="entry name" value="L21p-like"/>
    <property type="match status" value="1"/>
</dbReference>
<evidence type="ECO:0000256" key="1">
    <source>
        <dbReference type="ARBA" id="ARBA00008563"/>
    </source>
</evidence>
<dbReference type="GO" id="GO:1990904">
    <property type="term" value="C:ribonucleoprotein complex"/>
    <property type="evidence" value="ECO:0007669"/>
    <property type="project" value="UniProtKB-KW"/>
</dbReference>
<dbReference type="RefSeq" id="WP_100266332.1">
    <property type="nucleotide sequence ID" value="NZ_CP018800.1"/>
</dbReference>
<dbReference type="EMBL" id="CP018800">
    <property type="protein sequence ID" value="ATX83053.1"/>
    <property type="molecule type" value="Genomic_DNA"/>
</dbReference>
<evidence type="ECO:0000256" key="7">
    <source>
        <dbReference type="RuleBase" id="RU000562"/>
    </source>
</evidence>
<dbReference type="OrthoDB" id="5295148at2"/>
<dbReference type="InterPro" id="IPR028909">
    <property type="entry name" value="bL21-like"/>
</dbReference>
<dbReference type="Pfam" id="PF00829">
    <property type="entry name" value="Ribosomal_L21p"/>
    <property type="match status" value="1"/>
</dbReference>
<dbReference type="HAMAP" id="MF_01363">
    <property type="entry name" value="Ribosomal_bL21"/>
    <property type="match status" value="1"/>
</dbReference>
<dbReference type="NCBIfam" id="TIGR00061">
    <property type="entry name" value="L21"/>
    <property type="match status" value="1"/>
</dbReference>
<dbReference type="GO" id="GO:0006412">
    <property type="term" value="P:translation"/>
    <property type="evidence" value="ECO:0007669"/>
    <property type="project" value="UniProtKB-UniRule"/>
</dbReference>
<comment type="subunit">
    <text evidence="6">Part of the 50S ribosomal subunit. Contacts protein L20.</text>
</comment>
<keyword evidence="9" id="KW-1185">Reference proteome</keyword>
<dbReference type="GO" id="GO:0019843">
    <property type="term" value="F:rRNA binding"/>
    <property type="evidence" value="ECO:0007669"/>
    <property type="project" value="UniProtKB-UniRule"/>
</dbReference>
<keyword evidence="5 6" id="KW-0687">Ribonucleoprotein</keyword>
<keyword evidence="2 6" id="KW-0699">rRNA-binding</keyword>
<dbReference type="PANTHER" id="PTHR21349">
    <property type="entry name" value="50S RIBOSOMAL PROTEIN L21"/>
    <property type="match status" value="1"/>
</dbReference>
<dbReference type="InterPro" id="IPR001787">
    <property type="entry name" value="Ribosomal_bL21"/>
</dbReference>
<dbReference type="KEGG" id="mfn:Ga0123462_2219"/>
<evidence type="ECO:0000313" key="9">
    <source>
        <dbReference type="Proteomes" id="UP000231637"/>
    </source>
</evidence>
<comment type="function">
    <text evidence="6 7">This protein binds to 23S rRNA in the presence of protein L20.</text>
</comment>
<gene>
    <name evidence="6" type="primary">rplU</name>
    <name evidence="8" type="ORF">Ga0123462_2219</name>
</gene>
<dbReference type="AlphaFoldDB" id="A0A2K8L727"/>
<comment type="similarity">
    <text evidence="1 6 7">Belongs to the bacterial ribosomal protein bL21 family.</text>
</comment>
<evidence type="ECO:0000256" key="5">
    <source>
        <dbReference type="ARBA" id="ARBA00023274"/>
    </source>
</evidence>
<keyword evidence="3 6" id="KW-0694">RNA-binding</keyword>
<sequence length="102" mass="11425">MYAVIKTGGKQYRVQEGDILRVEKLDAEAGKKVTFDDVLMVGEGESIKAGADAAKAKVTAVVTENGRGQKVVIFKKRRRKNYRLTQGHRQSFTSVRIEKIKE</sequence>
<dbReference type="PROSITE" id="PS01169">
    <property type="entry name" value="RIBOSOMAL_L21"/>
    <property type="match status" value="1"/>
</dbReference>
<evidence type="ECO:0000256" key="6">
    <source>
        <dbReference type="HAMAP-Rule" id="MF_01363"/>
    </source>
</evidence>
<evidence type="ECO:0000313" key="8">
    <source>
        <dbReference type="EMBL" id="ATX83053.1"/>
    </source>
</evidence>
<keyword evidence="4 6" id="KW-0689">Ribosomal protein</keyword>
<name>A0A2K8L727_9PROT</name>